<keyword evidence="2" id="KW-1185">Reference proteome</keyword>
<reference evidence="1 2" key="1">
    <citation type="submission" date="2022-09" db="EMBL/GenBank/DDBJ databases">
        <title>Xylan utilization by haloarchaea-nanohaloarchaea associations.</title>
        <authorList>
            <person name="Yakimov M."/>
        </authorList>
    </citation>
    <scope>NUCLEOTIDE SEQUENCE [LARGE SCALE GENOMIC DNA]</scope>
    <source>
        <strain evidence="1 2">SVXNc</strain>
    </source>
</reference>
<dbReference type="EC" id="2.7.1.2" evidence="1"/>
<evidence type="ECO:0000313" key="1">
    <source>
        <dbReference type="EMBL" id="WEL19568.1"/>
    </source>
</evidence>
<dbReference type="SUPFAM" id="SSF53067">
    <property type="entry name" value="Actin-like ATPase domain"/>
    <property type="match status" value="1"/>
</dbReference>
<dbReference type="Pfam" id="PF00480">
    <property type="entry name" value="ROK"/>
    <property type="match status" value="1"/>
</dbReference>
<dbReference type="GeneID" id="90589987"/>
<dbReference type="EMBL" id="CP104395">
    <property type="protein sequence ID" value="WEL19568.1"/>
    <property type="molecule type" value="Genomic_DNA"/>
</dbReference>
<proteinExistence type="predicted"/>
<keyword evidence="1" id="KW-0808">Transferase</keyword>
<name>A0ABY8CI52_9ARCH</name>
<dbReference type="Gene3D" id="3.30.420.40">
    <property type="match status" value="2"/>
</dbReference>
<dbReference type="PANTHER" id="PTHR18964:SF149">
    <property type="entry name" value="BIFUNCTIONAL UDP-N-ACETYLGLUCOSAMINE 2-EPIMERASE_N-ACETYLMANNOSAMINE KINASE"/>
    <property type="match status" value="1"/>
</dbReference>
<dbReference type="InterPro" id="IPR000600">
    <property type="entry name" value="ROK"/>
</dbReference>
<dbReference type="InterPro" id="IPR043129">
    <property type="entry name" value="ATPase_NBD"/>
</dbReference>
<evidence type="ECO:0000313" key="2">
    <source>
        <dbReference type="Proteomes" id="UP001218034"/>
    </source>
</evidence>
<dbReference type="PANTHER" id="PTHR18964">
    <property type="entry name" value="ROK (REPRESSOR, ORF, KINASE) FAMILY"/>
    <property type="match status" value="1"/>
</dbReference>
<dbReference type="PROSITE" id="PS01125">
    <property type="entry name" value="ROK"/>
    <property type="match status" value="1"/>
</dbReference>
<dbReference type="Proteomes" id="UP001218034">
    <property type="component" value="Chromosome"/>
</dbReference>
<accession>A0ABY8CI52</accession>
<sequence>MAFLCVDIGGTNTLIGVGNGEFQITRNVKTENFLERVDENIEDALSEAGYRPEDVGKVAAAVAGPLDRKEGVFRPPNIDDLDEVQIVEPLENFGEVVFVNDCTSAVAGEYYYGDDELENIAYITISSGIGMGAVIDGEIVEGWNGNLGEVGHMVVGSEGIKCGCGGTDHWEAYCSGNGMPKLAEKLFGAEFQDSLEIFQSCDLGEENACKTIEKVQEYNKRGFMNIIDLFNPGKVYVGGAVALNHFNTVVEEPVDEIGSETINEVPEFEKSTLGDEVVLHGLRAVCNGEFELSS</sequence>
<protein>
    <submittedName>
        <fullName evidence="1">Glucokinase</fullName>
        <ecNumber evidence="1">2.7.1.2</ecNumber>
    </submittedName>
</protein>
<dbReference type="InterPro" id="IPR049874">
    <property type="entry name" value="ROK_cs"/>
</dbReference>
<gene>
    <name evidence="1" type="primary">glk</name>
    <name evidence="1" type="ORF">SVXNc_0550</name>
</gene>
<organism evidence="1 2">
    <name type="scientific">Candidatus Nanohalococcus occultus</name>
    <dbReference type="NCBI Taxonomy" id="2978047"/>
    <lineage>
        <taxon>Archaea</taxon>
        <taxon>Candidatus Nanohalarchaeota</taxon>
        <taxon>Candidatus Nanohalarchaeota incertae sedis</taxon>
        <taxon>Candidatus Nanohalococcus</taxon>
    </lineage>
</organism>
<dbReference type="RefSeq" id="WP_347721408.1">
    <property type="nucleotide sequence ID" value="NZ_CP104395.1"/>
</dbReference>
<dbReference type="GO" id="GO:0004340">
    <property type="term" value="F:glucokinase activity"/>
    <property type="evidence" value="ECO:0007669"/>
    <property type="project" value="UniProtKB-EC"/>
</dbReference>